<reference evidence="1" key="2">
    <citation type="journal article" date="2015" name="Fish Shellfish Immunol.">
        <title>Early steps in the European eel (Anguilla anguilla)-Vibrio vulnificus interaction in the gills: Role of the RtxA13 toxin.</title>
        <authorList>
            <person name="Callol A."/>
            <person name="Pajuelo D."/>
            <person name="Ebbesson L."/>
            <person name="Teles M."/>
            <person name="MacKenzie S."/>
            <person name="Amaro C."/>
        </authorList>
    </citation>
    <scope>NUCLEOTIDE SEQUENCE</scope>
</reference>
<protein>
    <submittedName>
        <fullName evidence="1">Uncharacterized protein</fullName>
    </submittedName>
</protein>
<name>A0A0E9XKW2_ANGAN</name>
<organism evidence="1">
    <name type="scientific">Anguilla anguilla</name>
    <name type="common">European freshwater eel</name>
    <name type="synonym">Muraena anguilla</name>
    <dbReference type="NCBI Taxonomy" id="7936"/>
    <lineage>
        <taxon>Eukaryota</taxon>
        <taxon>Metazoa</taxon>
        <taxon>Chordata</taxon>
        <taxon>Craniata</taxon>
        <taxon>Vertebrata</taxon>
        <taxon>Euteleostomi</taxon>
        <taxon>Actinopterygii</taxon>
        <taxon>Neopterygii</taxon>
        <taxon>Teleostei</taxon>
        <taxon>Anguilliformes</taxon>
        <taxon>Anguillidae</taxon>
        <taxon>Anguilla</taxon>
    </lineage>
</organism>
<dbReference type="EMBL" id="GBXM01005293">
    <property type="protein sequence ID" value="JAI03285.1"/>
    <property type="molecule type" value="Transcribed_RNA"/>
</dbReference>
<evidence type="ECO:0000313" key="1">
    <source>
        <dbReference type="EMBL" id="JAI03285.1"/>
    </source>
</evidence>
<reference evidence="1" key="1">
    <citation type="submission" date="2014-11" db="EMBL/GenBank/DDBJ databases">
        <authorList>
            <person name="Amaro Gonzalez C."/>
        </authorList>
    </citation>
    <scope>NUCLEOTIDE SEQUENCE</scope>
</reference>
<accession>A0A0E9XKW2</accession>
<sequence length="28" mass="3253">MNNINNTNHFLSHTSLWCWCTAGITFIL</sequence>
<dbReference type="AlphaFoldDB" id="A0A0E9XKW2"/>
<proteinExistence type="predicted"/>